<evidence type="ECO:0000313" key="3">
    <source>
        <dbReference type="Proteomes" id="UP000054007"/>
    </source>
</evidence>
<proteinExistence type="predicted"/>
<sequence length="196" mass="22057">MVHYCRLPSGQIKFLKEEPYSPQNIVFAAVGHDKRPIKEDSNAPMVTCFLWGQPAWPGSTDNDREEYVAQPERWWCSTADNPNWPHGRVLANTTTPEIRRGSIPLRRILDGQDGAAIELAESRKACHSDTLSADPVEHRQDTVLADNLAVSGGPVHPREDASLPAQRRPHHGEDYVLDLRDCVILRAHQKSCPYSY</sequence>
<keyword evidence="3" id="KW-1185">Reference proteome</keyword>
<protein>
    <submittedName>
        <fullName evidence="2">Uncharacterized protein</fullName>
    </submittedName>
</protein>
<gene>
    <name evidence="2" type="ORF">CYLTODRAFT_494812</name>
</gene>
<name>A0A0D7AV03_9AGAR</name>
<reference evidence="2 3" key="1">
    <citation type="journal article" date="2015" name="Fungal Genet. Biol.">
        <title>Evolution of novel wood decay mechanisms in Agaricales revealed by the genome sequences of Fistulina hepatica and Cylindrobasidium torrendii.</title>
        <authorList>
            <person name="Floudas D."/>
            <person name="Held B.W."/>
            <person name="Riley R."/>
            <person name="Nagy L.G."/>
            <person name="Koehler G."/>
            <person name="Ransdell A.S."/>
            <person name="Younus H."/>
            <person name="Chow J."/>
            <person name="Chiniquy J."/>
            <person name="Lipzen A."/>
            <person name="Tritt A."/>
            <person name="Sun H."/>
            <person name="Haridas S."/>
            <person name="LaButti K."/>
            <person name="Ohm R.A."/>
            <person name="Kues U."/>
            <person name="Blanchette R.A."/>
            <person name="Grigoriev I.V."/>
            <person name="Minto R.E."/>
            <person name="Hibbett D.S."/>
        </authorList>
    </citation>
    <scope>NUCLEOTIDE SEQUENCE [LARGE SCALE GENOMIC DNA]</scope>
    <source>
        <strain evidence="2 3">FP15055 ss-10</strain>
    </source>
</reference>
<accession>A0A0D7AV03</accession>
<feature type="region of interest" description="Disordered" evidence="1">
    <location>
        <begin position="149"/>
        <end position="169"/>
    </location>
</feature>
<organism evidence="2 3">
    <name type="scientific">Cylindrobasidium torrendii FP15055 ss-10</name>
    <dbReference type="NCBI Taxonomy" id="1314674"/>
    <lineage>
        <taxon>Eukaryota</taxon>
        <taxon>Fungi</taxon>
        <taxon>Dikarya</taxon>
        <taxon>Basidiomycota</taxon>
        <taxon>Agaricomycotina</taxon>
        <taxon>Agaricomycetes</taxon>
        <taxon>Agaricomycetidae</taxon>
        <taxon>Agaricales</taxon>
        <taxon>Marasmiineae</taxon>
        <taxon>Physalacriaceae</taxon>
        <taxon>Cylindrobasidium</taxon>
    </lineage>
</organism>
<dbReference type="Proteomes" id="UP000054007">
    <property type="component" value="Unassembled WGS sequence"/>
</dbReference>
<evidence type="ECO:0000256" key="1">
    <source>
        <dbReference type="SAM" id="MobiDB-lite"/>
    </source>
</evidence>
<dbReference type="EMBL" id="KN880814">
    <property type="protein sequence ID" value="KIY62188.1"/>
    <property type="molecule type" value="Genomic_DNA"/>
</dbReference>
<evidence type="ECO:0000313" key="2">
    <source>
        <dbReference type="EMBL" id="KIY62188.1"/>
    </source>
</evidence>
<dbReference type="AlphaFoldDB" id="A0A0D7AV03"/>